<accession>A0A6J7N792</accession>
<gene>
    <name evidence="1" type="ORF">UFOPK2735_00370</name>
    <name evidence="2" type="ORF">UFOPK4022_00060</name>
</gene>
<organism evidence="2">
    <name type="scientific">freshwater metagenome</name>
    <dbReference type="NCBI Taxonomy" id="449393"/>
    <lineage>
        <taxon>unclassified sequences</taxon>
        <taxon>metagenomes</taxon>
        <taxon>ecological metagenomes</taxon>
    </lineage>
</organism>
<name>A0A6J7N792_9ZZZZ</name>
<evidence type="ECO:0000313" key="2">
    <source>
        <dbReference type="EMBL" id="CAB4989017.1"/>
    </source>
</evidence>
<proteinExistence type="predicted"/>
<protein>
    <submittedName>
        <fullName evidence="2">Unannotated protein</fullName>
    </submittedName>
</protein>
<reference evidence="2" key="1">
    <citation type="submission" date="2020-05" db="EMBL/GenBank/DDBJ databases">
        <authorList>
            <person name="Chiriac C."/>
            <person name="Salcher M."/>
            <person name="Ghai R."/>
            <person name="Kavagutti S V."/>
        </authorList>
    </citation>
    <scope>NUCLEOTIDE SEQUENCE</scope>
</reference>
<dbReference type="EMBL" id="CAFBOY010000003">
    <property type="protein sequence ID" value="CAB4989017.1"/>
    <property type="molecule type" value="Genomic_DNA"/>
</dbReference>
<sequence>MTDISNKFVVVTITQQEARVWATGIAKGAKPEKIYAPAGLNSHHFRDDPKMKGRGDGPGVPAYYEEIVAAIGSAGQILLMGHGNGKARSMVHFAMYLERKHPELAKKVVDTVDTNLFGITQPEILAMARDWFDTHTRLGV</sequence>
<evidence type="ECO:0000313" key="1">
    <source>
        <dbReference type="EMBL" id="CAB4726094.1"/>
    </source>
</evidence>
<dbReference type="AlphaFoldDB" id="A0A6J7N792"/>
<dbReference type="EMBL" id="CAEZYP010000035">
    <property type="protein sequence ID" value="CAB4726094.1"/>
    <property type="molecule type" value="Genomic_DNA"/>
</dbReference>